<dbReference type="Proteomes" id="UP001168972">
    <property type="component" value="Unassembled WGS sequence"/>
</dbReference>
<gene>
    <name evidence="2" type="ORF">PV327_011728</name>
</gene>
<feature type="transmembrane region" description="Helical" evidence="1">
    <location>
        <begin position="21"/>
        <end position="40"/>
    </location>
</feature>
<keyword evidence="1" id="KW-0812">Transmembrane</keyword>
<reference evidence="2" key="1">
    <citation type="journal article" date="2023" name="bioRxiv">
        <title>Scaffold-level genome assemblies of two parasitoid biocontrol wasps reveal the parthenogenesis mechanism and an associated novel virus.</title>
        <authorList>
            <person name="Inwood S."/>
            <person name="Skelly J."/>
            <person name="Guhlin J."/>
            <person name="Harrop T."/>
            <person name="Goldson S."/>
            <person name="Dearden P."/>
        </authorList>
    </citation>
    <scope>NUCLEOTIDE SEQUENCE</scope>
    <source>
        <strain evidence="2">Lincoln</strain>
        <tissue evidence="2">Whole body</tissue>
    </source>
</reference>
<keyword evidence="1" id="KW-0472">Membrane</keyword>
<keyword evidence="1" id="KW-1133">Transmembrane helix</keyword>
<reference evidence="2" key="2">
    <citation type="submission" date="2023-03" db="EMBL/GenBank/DDBJ databases">
        <authorList>
            <person name="Inwood S.N."/>
            <person name="Skelly J.G."/>
            <person name="Guhlin J."/>
            <person name="Harrop T.W.R."/>
            <person name="Goldson S.G."/>
            <person name="Dearden P.K."/>
        </authorList>
    </citation>
    <scope>NUCLEOTIDE SEQUENCE</scope>
    <source>
        <strain evidence="2">Lincoln</strain>
        <tissue evidence="2">Whole body</tissue>
    </source>
</reference>
<evidence type="ECO:0000256" key="1">
    <source>
        <dbReference type="SAM" id="Phobius"/>
    </source>
</evidence>
<proteinExistence type="predicted"/>
<organism evidence="2 3">
    <name type="scientific">Microctonus hyperodae</name>
    <name type="common">Parasitoid wasp</name>
    <dbReference type="NCBI Taxonomy" id="165561"/>
    <lineage>
        <taxon>Eukaryota</taxon>
        <taxon>Metazoa</taxon>
        <taxon>Ecdysozoa</taxon>
        <taxon>Arthropoda</taxon>
        <taxon>Hexapoda</taxon>
        <taxon>Insecta</taxon>
        <taxon>Pterygota</taxon>
        <taxon>Neoptera</taxon>
        <taxon>Endopterygota</taxon>
        <taxon>Hymenoptera</taxon>
        <taxon>Apocrita</taxon>
        <taxon>Ichneumonoidea</taxon>
        <taxon>Braconidae</taxon>
        <taxon>Euphorinae</taxon>
        <taxon>Microctonus</taxon>
    </lineage>
</organism>
<accession>A0AA39FGQ8</accession>
<evidence type="ECO:0000313" key="2">
    <source>
        <dbReference type="EMBL" id="KAK0169183.1"/>
    </source>
</evidence>
<dbReference type="AlphaFoldDB" id="A0AA39FGQ8"/>
<keyword evidence="3" id="KW-1185">Reference proteome</keyword>
<evidence type="ECO:0000313" key="3">
    <source>
        <dbReference type="Proteomes" id="UP001168972"/>
    </source>
</evidence>
<sequence>DIRVVIKQRRAAVDTAVIQEIILAIVVIIIRIIIIHVMVLDRGQVVMGKILLVINRIINNKIINNIHRIRDQIGVITIMPIHNRHIFKIKTEISSRIVMVVEEVAVLEEEVDKKSKMKKIIFQSMKSVITLCDS</sequence>
<comment type="caution">
    <text evidence="2">The sequence shown here is derived from an EMBL/GenBank/DDBJ whole genome shotgun (WGS) entry which is preliminary data.</text>
</comment>
<protein>
    <submittedName>
        <fullName evidence="2">Uncharacterized protein</fullName>
    </submittedName>
</protein>
<name>A0AA39FGQ8_MICHY</name>
<dbReference type="EMBL" id="JAQQBR010001769">
    <property type="protein sequence ID" value="KAK0169183.1"/>
    <property type="molecule type" value="Genomic_DNA"/>
</dbReference>
<feature type="non-terminal residue" evidence="2">
    <location>
        <position position="134"/>
    </location>
</feature>